<dbReference type="Pfam" id="PF04320">
    <property type="entry name" value="YggL_50S_bp"/>
    <property type="match status" value="1"/>
</dbReference>
<keyword evidence="2" id="KW-1185">Reference proteome</keyword>
<name>A0ABV5ZCB4_9GAMM</name>
<sequence length="109" mass="12443">MPTKRKRRLRKKLYLEEFAIFGFEFTCQSTVSRDEDDSFLDVFLEFTDSLHLICAVGFSPDTFSGFLCSEFRYGSPTNEDRVTVKAWLEAQAGITNVHIGELVDANYGV</sequence>
<reference evidence="1 2" key="1">
    <citation type="submission" date="2024-09" db="EMBL/GenBank/DDBJ databases">
        <authorList>
            <person name="Sun Q."/>
            <person name="Mori K."/>
        </authorList>
    </citation>
    <scope>NUCLEOTIDE SEQUENCE [LARGE SCALE GENOMIC DNA]</scope>
    <source>
        <strain evidence="1 2">ATCC 51285</strain>
    </source>
</reference>
<dbReference type="EMBL" id="JBHLZN010000003">
    <property type="protein sequence ID" value="MFB9886925.1"/>
    <property type="molecule type" value="Genomic_DNA"/>
</dbReference>
<evidence type="ECO:0000313" key="1">
    <source>
        <dbReference type="EMBL" id="MFB9886925.1"/>
    </source>
</evidence>
<evidence type="ECO:0000313" key="2">
    <source>
        <dbReference type="Proteomes" id="UP001589628"/>
    </source>
</evidence>
<gene>
    <name evidence="1" type="ORF">ACFFLH_10910</name>
</gene>
<dbReference type="PANTHER" id="PTHR38778">
    <property type="entry name" value="CYTOPLASMIC PROTEIN-RELATED"/>
    <property type="match status" value="1"/>
</dbReference>
<accession>A0ABV5ZCB4</accession>
<comment type="caution">
    <text evidence="1">The sequence shown here is derived from an EMBL/GenBank/DDBJ whole genome shotgun (WGS) entry which is preliminary data.</text>
</comment>
<dbReference type="InterPro" id="IPR007416">
    <property type="entry name" value="YggL_50S_bp"/>
</dbReference>
<protein>
    <submittedName>
        <fullName evidence="1">50S ribosome-binding protein YggL</fullName>
    </submittedName>
</protein>
<dbReference type="PANTHER" id="PTHR38778:SF1">
    <property type="entry name" value="CYTOPLASMIC PROTEIN"/>
    <property type="match status" value="1"/>
</dbReference>
<organism evidence="1 2">
    <name type="scientific">Balneatrix alpica</name>
    <dbReference type="NCBI Taxonomy" id="75684"/>
    <lineage>
        <taxon>Bacteria</taxon>
        <taxon>Pseudomonadati</taxon>
        <taxon>Pseudomonadota</taxon>
        <taxon>Gammaproteobacteria</taxon>
        <taxon>Oceanospirillales</taxon>
        <taxon>Balneatrichaceae</taxon>
        <taxon>Balneatrix</taxon>
    </lineage>
</organism>
<dbReference type="RefSeq" id="WP_027312248.1">
    <property type="nucleotide sequence ID" value="NZ_JBHLZN010000003.1"/>
</dbReference>
<proteinExistence type="predicted"/>
<dbReference type="Proteomes" id="UP001589628">
    <property type="component" value="Unassembled WGS sequence"/>
</dbReference>